<protein>
    <submittedName>
        <fullName evidence="1">Type VI secretion protein</fullName>
    </submittedName>
</protein>
<dbReference type="Proteomes" id="UP000628086">
    <property type="component" value="Unassembled WGS sequence"/>
</dbReference>
<proteinExistence type="predicted"/>
<dbReference type="EMBL" id="JABWRS010000003">
    <property type="protein sequence ID" value="MBC3475062.1"/>
    <property type="molecule type" value="Genomic_DNA"/>
</dbReference>
<comment type="caution">
    <text evidence="1">The sequence shown here is derived from an EMBL/GenBank/DDBJ whole genome shotgun (WGS) entry which is preliminary data.</text>
</comment>
<organism evidence="1 2">
    <name type="scientific">Pseudomonas taiwanensis</name>
    <dbReference type="NCBI Taxonomy" id="470150"/>
    <lineage>
        <taxon>Bacteria</taxon>
        <taxon>Pseudomonadati</taxon>
        <taxon>Pseudomonadota</taxon>
        <taxon>Gammaproteobacteria</taxon>
        <taxon>Pseudomonadales</taxon>
        <taxon>Pseudomonadaceae</taxon>
        <taxon>Pseudomonas</taxon>
    </lineage>
</organism>
<dbReference type="RefSeq" id="WP_023380001.1">
    <property type="nucleotide sequence ID" value="NZ_JABWRR010000003.1"/>
</dbReference>
<keyword evidence="2" id="KW-1185">Reference proteome</keyword>
<accession>A0ABR6V3X8</accession>
<evidence type="ECO:0000313" key="1">
    <source>
        <dbReference type="EMBL" id="MBC3475062.1"/>
    </source>
</evidence>
<reference evidence="1 2" key="1">
    <citation type="journal article" date="2020" name="Microorganisms">
        <title>Reliable Identification of Environmental Pseudomonas Isolates Using the rpoD Gene.</title>
        <authorList>
            <consortium name="The Broad Institute Genome Sequencing Platform"/>
            <person name="Girard L."/>
            <person name="Lood C."/>
            <person name="Rokni-Zadeh H."/>
            <person name="van Noort V."/>
            <person name="Lavigne R."/>
            <person name="De Mot R."/>
        </authorList>
    </citation>
    <scope>NUCLEOTIDE SEQUENCE [LARGE SCALE GENOMIC DNA]</scope>
    <source>
        <strain evidence="1 2">RW7P2</strain>
    </source>
</reference>
<sequence>MFIGIWRAALLALLTVLVLAGCSGNYKFDDDRYRPVGDPQALNRGN</sequence>
<evidence type="ECO:0000313" key="2">
    <source>
        <dbReference type="Proteomes" id="UP000628086"/>
    </source>
</evidence>
<name>A0ABR6V3X8_9PSED</name>
<dbReference type="PROSITE" id="PS51257">
    <property type="entry name" value="PROKAR_LIPOPROTEIN"/>
    <property type="match status" value="1"/>
</dbReference>
<gene>
    <name evidence="1" type="ORF">HU747_05570</name>
</gene>